<dbReference type="AlphaFoldDB" id="U5HFA5"/>
<evidence type="ECO:0008006" key="6">
    <source>
        <dbReference type="Google" id="ProtNLM"/>
    </source>
</evidence>
<reference evidence="5" key="1">
    <citation type="submission" date="2010-11" db="EMBL/GenBank/DDBJ databases">
        <title>The genome sequence of Microbotryum violaceum strain p1A1 Lamole.</title>
        <authorList>
            <person name="Cuomo C."/>
            <person name="Perlin M."/>
            <person name="Young S.K."/>
            <person name="Zeng Q."/>
            <person name="Gargeya S."/>
            <person name="Alvarado L."/>
            <person name="Berlin A."/>
            <person name="Chapman S.B."/>
            <person name="Chen Z."/>
            <person name="Freedman E."/>
            <person name="Gellesch M."/>
            <person name="Goldberg J."/>
            <person name="Griggs A."/>
            <person name="Gujja S."/>
            <person name="Heilman E."/>
            <person name="Heiman D."/>
            <person name="Howarth C."/>
            <person name="Mehta T."/>
            <person name="Neiman D."/>
            <person name="Pearson M."/>
            <person name="Roberts A."/>
            <person name="Saif S."/>
            <person name="Shea T."/>
            <person name="Shenoy N."/>
            <person name="Sisk P."/>
            <person name="Stolte C."/>
            <person name="Sykes S."/>
            <person name="White J."/>
            <person name="Yandava C."/>
            <person name="Haas B."/>
            <person name="Nusbaum C."/>
            <person name="Birren B."/>
        </authorList>
    </citation>
    <scope>NUCLEOTIDE SEQUENCE [LARGE SCALE GENOMIC DNA]</scope>
    <source>
        <strain evidence="5">p1A1 Lamole</strain>
    </source>
</reference>
<organism evidence="3">
    <name type="scientific">Microbotryum lychnidis-dioicae (strain p1A1 Lamole / MvSl-1064)</name>
    <name type="common">Anther smut fungus</name>
    <dbReference type="NCBI Taxonomy" id="683840"/>
    <lineage>
        <taxon>Eukaryota</taxon>
        <taxon>Fungi</taxon>
        <taxon>Dikarya</taxon>
        <taxon>Basidiomycota</taxon>
        <taxon>Pucciniomycotina</taxon>
        <taxon>Microbotryomycetes</taxon>
        <taxon>Microbotryales</taxon>
        <taxon>Microbotryaceae</taxon>
        <taxon>Microbotryum</taxon>
    </lineage>
</organism>
<keyword evidence="5" id="KW-1185">Reference proteome</keyword>
<protein>
    <recommendedName>
        <fullName evidence="6">Transmembrane protein</fullName>
    </recommendedName>
</protein>
<keyword evidence="2" id="KW-0472">Membrane</keyword>
<dbReference type="OrthoDB" id="3437016at2759"/>
<name>U5HFA5_USTV1</name>
<dbReference type="Proteomes" id="UP000017200">
    <property type="component" value="Unassembled WGS sequence"/>
</dbReference>
<dbReference type="EnsemblFungi" id="MVLG_05784T0">
    <property type="protein sequence ID" value="MVLG_05784T0"/>
    <property type="gene ID" value="MVLG_05784"/>
</dbReference>
<evidence type="ECO:0000313" key="5">
    <source>
        <dbReference type="Proteomes" id="UP000017200"/>
    </source>
</evidence>
<gene>
    <name evidence="3" type="ORF">MVLG_05784</name>
</gene>
<feature type="transmembrane region" description="Helical" evidence="2">
    <location>
        <begin position="113"/>
        <end position="134"/>
    </location>
</feature>
<proteinExistence type="predicted"/>
<evidence type="ECO:0000256" key="1">
    <source>
        <dbReference type="SAM" id="MobiDB-lite"/>
    </source>
</evidence>
<accession>U5HFA5</accession>
<evidence type="ECO:0000313" key="4">
    <source>
        <dbReference type="EnsemblFungi" id="MVLG_05784T0"/>
    </source>
</evidence>
<keyword evidence="2" id="KW-0812">Transmembrane</keyword>
<dbReference type="EMBL" id="GL541727">
    <property type="protein sequence ID" value="KDE03713.1"/>
    <property type="molecule type" value="Genomic_DNA"/>
</dbReference>
<dbReference type="EMBL" id="AEIJ01000622">
    <property type="status" value="NOT_ANNOTATED_CDS"/>
    <property type="molecule type" value="Genomic_DNA"/>
</dbReference>
<feature type="compositionally biased region" description="Polar residues" evidence="1">
    <location>
        <begin position="1"/>
        <end position="32"/>
    </location>
</feature>
<evidence type="ECO:0000313" key="3">
    <source>
        <dbReference type="EMBL" id="KDE03713.1"/>
    </source>
</evidence>
<reference evidence="3" key="2">
    <citation type="submission" date="2010-11" db="EMBL/GenBank/DDBJ databases">
        <authorList>
            <consortium name="The Broad Institute Genome Sequencing Platform"/>
            <person name="Earl A."/>
            <person name="Ward D."/>
            <person name="Feldgarden M."/>
            <person name="Gevers D."/>
            <person name="Butler R."/>
            <person name="Young S.K."/>
            <person name="Zeng Q."/>
            <person name="Gargeya S."/>
            <person name="Fitzgerald M."/>
            <person name="Haas B."/>
            <person name="Abouelleil A."/>
            <person name="Alvarado L."/>
            <person name="Arachchi H.M."/>
            <person name="Berlin A."/>
            <person name="Brown A."/>
            <person name="Chapman S.B."/>
            <person name="Chen Z."/>
            <person name="Dunbar C."/>
            <person name="Freedman E."/>
            <person name="Gearin G."/>
            <person name="Gellesch M."/>
            <person name="Goldberg J."/>
            <person name="Griggs A."/>
            <person name="Gujja S."/>
            <person name="Heilman E."/>
            <person name="Heiman D."/>
            <person name="Howarth C."/>
            <person name="Larson L."/>
            <person name="Lui A."/>
            <person name="MacDonald P.J.P."/>
            <person name="Mehta T."/>
            <person name="Montmayeur A."/>
            <person name="Murphy C."/>
            <person name="Neiman D."/>
            <person name="Pearson M."/>
            <person name="Priest M."/>
            <person name="Roberts A."/>
            <person name="Saif S."/>
            <person name="Shea T."/>
            <person name="Shenoy N."/>
            <person name="Sisk P."/>
            <person name="Stolte C."/>
            <person name="Sykes S."/>
            <person name="White J."/>
            <person name="Yandava C."/>
            <person name="Wortman J."/>
            <person name="Nusbaum C."/>
            <person name="Birren B."/>
        </authorList>
    </citation>
    <scope>NUCLEOTIDE SEQUENCE</scope>
    <source>
        <strain evidence="3">P1A1 Lamole</strain>
    </source>
</reference>
<dbReference type="HOGENOM" id="CLU_1741942_0_0_1"/>
<dbReference type="InParanoid" id="U5HFA5"/>
<evidence type="ECO:0000256" key="2">
    <source>
        <dbReference type="SAM" id="Phobius"/>
    </source>
</evidence>
<keyword evidence="2" id="KW-1133">Transmembrane helix</keyword>
<reference evidence="4" key="4">
    <citation type="submission" date="2015-06" db="UniProtKB">
        <authorList>
            <consortium name="EnsemblFungi"/>
        </authorList>
    </citation>
    <scope>IDENTIFICATION</scope>
</reference>
<reference evidence="3 5" key="3">
    <citation type="journal article" date="2015" name="BMC Genomics">
        <title>Sex and parasites: genomic and transcriptomic analysis of Microbotryum lychnidis-dioicae, the biotrophic and plant-castrating anther smut fungus.</title>
        <authorList>
            <person name="Perlin M.H."/>
            <person name="Amselem J."/>
            <person name="Fontanillas E."/>
            <person name="Toh S.S."/>
            <person name="Chen Z."/>
            <person name="Goldberg J."/>
            <person name="Duplessis S."/>
            <person name="Henrissat B."/>
            <person name="Young S."/>
            <person name="Zeng Q."/>
            <person name="Aguileta G."/>
            <person name="Petit E."/>
            <person name="Badouin H."/>
            <person name="Andrews J."/>
            <person name="Razeeq D."/>
            <person name="Gabaldon T."/>
            <person name="Quesneville H."/>
            <person name="Giraud T."/>
            <person name="Hood M.E."/>
            <person name="Schultz D.J."/>
            <person name="Cuomo C.A."/>
        </authorList>
    </citation>
    <scope>NUCLEOTIDE SEQUENCE [LARGE SCALE GENOMIC DNA]</scope>
    <source>
        <strain evidence="3">P1A1 Lamole</strain>
        <strain evidence="5">p1A1 Lamole</strain>
    </source>
</reference>
<sequence length="150" mass="15457">MSGSGLQSGSATERTSLLQPARSLSRNSSGGTPNHGAAAQTSSNGSPHCLTDQRPSSAVFQGLLVTALRKEITGLEAEGLIKAIREDSTVLKTLPPELEKAARNAFAMAVKGAFGVSVVSVTLSVVSFAFIPVLSLEEKETPAVAEPTHA</sequence>
<feature type="region of interest" description="Disordered" evidence="1">
    <location>
        <begin position="1"/>
        <end position="53"/>
    </location>
</feature>